<proteinExistence type="inferred from homology"/>
<evidence type="ECO:0000256" key="2">
    <source>
        <dbReference type="ARBA" id="ARBA00022614"/>
    </source>
</evidence>
<dbReference type="InParanoid" id="A0A1D6FJB8"/>
<dbReference type="InterPro" id="IPR041118">
    <property type="entry name" value="Rx_N"/>
</dbReference>
<dbReference type="SMR" id="A0A1D6FJB8"/>
<evidence type="ECO:0000256" key="3">
    <source>
        <dbReference type="ARBA" id="ARBA00022737"/>
    </source>
</evidence>
<name>A0A1D6FJB8_MAIZE</name>
<reference evidence="7" key="1">
    <citation type="submission" date="2015-12" db="EMBL/GenBank/DDBJ databases">
        <title>Update maize B73 reference genome by single molecule sequencing technologies.</title>
        <authorList>
            <consortium name="Maize Genome Sequencing Project"/>
            <person name="Ware D."/>
        </authorList>
    </citation>
    <scope>NUCLEOTIDE SEQUENCE</scope>
    <source>
        <tissue evidence="7">Seedling</tissue>
    </source>
</reference>
<dbReference type="AlphaFoldDB" id="A0A1D6FJB8"/>
<evidence type="ECO:0000256" key="5">
    <source>
        <dbReference type="ARBA" id="ARBA00022821"/>
    </source>
</evidence>
<dbReference type="GO" id="GO:0006952">
    <property type="term" value="P:defense response"/>
    <property type="evidence" value="ECO:0007669"/>
    <property type="project" value="UniProtKB-KW"/>
</dbReference>
<dbReference type="EMBL" id="CM000784">
    <property type="protein sequence ID" value="AQK91855.1"/>
    <property type="molecule type" value="Genomic_DNA"/>
</dbReference>
<accession>A0A1D6FJB8</accession>
<evidence type="ECO:0000313" key="7">
    <source>
        <dbReference type="EMBL" id="AQK91855.1"/>
    </source>
</evidence>
<organism evidence="7">
    <name type="scientific">Zea mays</name>
    <name type="common">Maize</name>
    <dbReference type="NCBI Taxonomy" id="4577"/>
    <lineage>
        <taxon>Eukaryota</taxon>
        <taxon>Viridiplantae</taxon>
        <taxon>Streptophyta</taxon>
        <taxon>Embryophyta</taxon>
        <taxon>Tracheophyta</taxon>
        <taxon>Spermatophyta</taxon>
        <taxon>Magnoliopsida</taxon>
        <taxon>Liliopsida</taxon>
        <taxon>Poales</taxon>
        <taxon>Poaceae</taxon>
        <taxon>PACMAD clade</taxon>
        <taxon>Panicoideae</taxon>
        <taxon>Andropogonodae</taxon>
        <taxon>Andropogoneae</taxon>
        <taxon>Tripsacinae</taxon>
        <taxon>Zea</taxon>
    </lineage>
</organism>
<gene>
    <name evidence="7" type="ORF">ZEAMMB73_Zm00001d009422</name>
</gene>
<dbReference type="GO" id="GO:0000166">
    <property type="term" value="F:nucleotide binding"/>
    <property type="evidence" value="ECO:0007669"/>
    <property type="project" value="UniProtKB-KW"/>
</dbReference>
<dbReference type="Gene3D" id="1.20.5.4130">
    <property type="match status" value="1"/>
</dbReference>
<protein>
    <recommendedName>
        <fullName evidence="6">Disease resistance N-terminal domain-containing protein</fullName>
    </recommendedName>
</protein>
<dbReference type="STRING" id="4577.A0A1D6FJB8"/>
<dbReference type="ExpressionAtlas" id="A0A1D6FJB8">
    <property type="expression patterns" value="baseline and differential"/>
</dbReference>
<evidence type="ECO:0000256" key="4">
    <source>
        <dbReference type="ARBA" id="ARBA00022741"/>
    </source>
</evidence>
<keyword evidence="3" id="KW-0677">Repeat</keyword>
<dbReference type="OMA" id="QACSHEV"/>
<keyword evidence="2" id="KW-0433">Leucine-rich repeat</keyword>
<sequence length="103" mass="11256">MADAGVTGVLAKLGELTEEEATTLLRVDAEIRALRQKLAYLQALVRGADRQRRGRASELLLLWLRETRVVAFAGGSAIHSGDGSSSQDYHIYTEQACSHEVVM</sequence>
<evidence type="ECO:0000259" key="6">
    <source>
        <dbReference type="Pfam" id="PF18052"/>
    </source>
</evidence>
<comment type="similarity">
    <text evidence="1">Belongs to the disease resistance NB-LRR family.</text>
</comment>
<keyword evidence="5" id="KW-0611">Plant defense</keyword>
<keyword evidence="4" id="KW-0547">Nucleotide-binding</keyword>
<feature type="domain" description="Disease resistance N-terminal" evidence="6">
    <location>
        <begin position="6"/>
        <end position="72"/>
    </location>
</feature>
<dbReference type="Pfam" id="PF18052">
    <property type="entry name" value="Rx_N"/>
    <property type="match status" value="1"/>
</dbReference>
<evidence type="ECO:0000256" key="1">
    <source>
        <dbReference type="ARBA" id="ARBA00008894"/>
    </source>
</evidence>